<dbReference type="EMBL" id="JAEAOA010002335">
    <property type="protein sequence ID" value="KAK3583378.1"/>
    <property type="molecule type" value="Genomic_DNA"/>
</dbReference>
<dbReference type="Proteomes" id="UP001195483">
    <property type="component" value="Unassembled WGS sequence"/>
</dbReference>
<evidence type="ECO:0000313" key="3">
    <source>
        <dbReference type="Proteomes" id="UP001195483"/>
    </source>
</evidence>
<dbReference type="InterPro" id="IPR027417">
    <property type="entry name" value="P-loop_NTPase"/>
</dbReference>
<feature type="domain" description="Novel STAND NTPase 3" evidence="1">
    <location>
        <begin position="193"/>
        <end position="276"/>
    </location>
</feature>
<dbReference type="Pfam" id="PF20720">
    <property type="entry name" value="nSTAND3"/>
    <property type="match status" value="1"/>
</dbReference>
<dbReference type="AlphaFoldDB" id="A0AAE0VM66"/>
<sequence>MKLRNFRNYYFGHIPVTTLTTCEFEKLWTILEATLHRLSTALDDIFKEKINQKIVQLKTCASTENMKLQLELMKHIQDSVRECHDDVREHRNDTQTLHEDFKVWNESIKEWRDQFEKSIIRVEKCISKPSDSLSRTEMQDGMGCILESIKRLEARMTCIESSQKINRKKLEDRIDLMRAKIELHVKEHSDVHVRTRALDHAINILLNENHIVLKGKPGEGKTYLALSLVADLVEMKKEISPVEISNTQEWDEMVDTKLHLVVLLDDALGKYGVSETDLDG</sequence>
<keyword evidence="3" id="KW-1185">Reference proteome</keyword>
<accession>A0AAE0VM66</accession>
<organism evidence="2 3">
    <name type="scientific">Potamilus streckersoni</name>
    <dbReference type="NCBI Taxonomy" id="2493646"/>
    <lineage>
        <taxon>Eukaryota</taxon>
        <taxon>Metazoa</taxon>
        <taxon>Spiralia</taxon>
        <taxon>Lophotrochozoa</taxon>
        <taxon>Mollusca</taxon>
        <taxon>Bivalvia</taxon>
        <taxon>Autobranchia</taxon>
        <taxon>Heteroconchia</taxon>
        <taxon>Palaeoheterodonta</taxon>
        <taxon>Unionida</taxon>
        <taxon>Unionoidea</taxon>
        <taxon>Unionidae</taxon>
        <taxon>Ambleminae</taxon>
        <taxon>Lampsilini</taxon>
        <taxon>Potamilus</taxon>
    </lineage>
</organism>
<dbReference type="InterPro" id="IPR049050">
    <property type="entry name" value="nSTAND3"/>
</dbReference>
<evidence type="ECO:0000259" key="1">
    <source>
        <dbReference type="Pfam" id="PF20720"/>
    </source>
</evidence>
<comment type="caution">
    <text evidence="2">The sequence shown here is derived from an EMBL/GenBank/DDBJ whole genome shotgun (WGS) entry which is preliminary data.</text>
</comment>
<name>A0AAE0VM66_9BIVA</name>
<protein>
    <recommendedName>
        <fullName evidence="1">Novel STAND NTPase 3 domain-containing protein</fullName>
    </recommendedName>
</protein>
<dbReference type="SUPFAM" id="SSF52540">
    <property type="entry name" value="P-loop containing nucleoside triphosphate hydrolases"/>
    <property type="match status" value="1"/>
</dbReference>
<reference evidence="2" key="3">
    <citation type="submission" date="2023-05" db="EMBL/GenBank/DDBJ databases">
        <authorList>
            <person name="Smith C.H."/>
        </authorList>
    </citation>
    <scope>NUCLEOTIDE SEQUENCE</scope>
    <source>
        <strain evidence="2">CHS0354</strain>
        <tissue evidence="2">Mantle</tissue>
    </source>
</reference>
<evidence type="ECO:0000313" key="2">
    <source>
        <dbReference type="EMBL" id="KAK3583378.1"/>
    </source>
</evidence>
<gene>
    <name evidence="2" type="ORF">CHS0354_040340</name>
</gene>
<proteinExistence type="predicted"/>
<reference evidence="2" key="1">
    <citation type="journal article" date="2021" name="Genome Biol. Evol.">
        <title>A High-Quality Reference Genome for a Parasitic Bivalve with Doubly Uniparental Inheritance (Bivalvia: Unionida).</title>
        <authorList>
            <person name="Smith C.H."/>
        </authorList>
    </citation>
    <scope>NUCLEOTIDE SEQUENCE</scope>
    <source>
        <strain evidence="2">CHS0354</strain>
    </source>
</reference>
<reference evidence="2" key="2">
    <citation type="journal article" date="2021" name="Genome Biol. Evol.">
        <title>Developing a high-quality reference genome for a parasitic bivalve with doubly uniparental inheritance (Bivalvia: Unionida).</title>
        <authorList>
            <person name="Smith C.H."/>
        </authorList>
    </citation>
    <scope>NUCLEOTIDE SEQUENCE</scope>
    <source>
        <strain evidence="2">CHS0354</strain>
        <tissue evidence="2">Mantle</tissue>
    </source>
</reference>